<reference evidence="3" key="1">
    <citation type="journal article" date="2019" name="Int. J. Syst. Evol. Microbiol.">
        <title>The Global Catalogue of Microorganisms (GCM) 10K type strain sequencing project: providing services to taxonomists for standard genome sequencing and annotation.</title>
        <authorList>
            <consortium name="The Broad Institute Genomics Platform"/>
            <consortium name="The Broad Institute Genome Sequencing Center for Infectious Disease"/>
            <person name="Wu L."/>
            <person name="Ma J."/>
        </authorList>
    </citation>
    <scope>NUCLEOTIDE SEQUENCE [LARGE SCALE GENOMIC DNA]</scope>
    <source>
        <strain evidence="3">KCTC 52368</strain>
    </source>
</reference>
<proteinExistence type="predicted"/>
<comment type="caution">
    <text evidence="2">The sequence shown here is derived from an EMBL/GenBank/DDBJ whole genome shotgun (WGS) entry which is preliminary data.</text>
</comment>
<organism evidence="2 3">
    <name type="scientific">Croceitalea marina</name>
    <dbReference type="NCBI Taxonomy" id="1775166"/>
    <lineage>
        <taxon>Bacteria</taxon>
        <taxon>Pseudomonadati</taxon>
        <taxon>Bacteroidota</taxon>
        <taxon>Flavobacteriia</taxon>
        <taxon>Flavobacteriales</taxon>
        <taxon>Flavobacteriaceae</taxon>
        <taxon>Croceitalea</taxon>
    </lineage>
</organism>
<feature type="domain" description="DUF7079" evidence="1">
    <location>
        <begin position="9"/>
        <end position="116"/>
    </location>
</feature>
<sequence>MKGTIDIAKRKPIWIALSLFYLDTELQKSDYLDIAYYVLLSPYTVTEIKAINKNEVFPVLYHNLTNIAGEWGCFKERVLIDNIKSYLKRRNTIQKIRSNINYALFKGYLKEHWELLDLAYRELLNNGHEDILKSLAELKKRNAPFDFGDQLN</sequence>
<keyword evidence="3" id="KW-1185">Reference proteome</keyword>
<dbReference type="Pfam" id="PF23296">
    <property type="entry name" value="DUF7079"/>
    <property type="match status" value="1"/>
</dbReference>
<dbReference type="EMBL" id="JBHULB010000006">
    <property type="protein sequence ID" value="MFD2586031.1"/>
    <property type="molecule type" value="Genomic_DNA"/>
</dbReference>
<name>A0ABW5MSR2_9FLAO</name>
<protein>
    <recommendedName>
        <fullName evidence="1">DUF7079 domain-containing protein</fullName>
    </recommendedName>
</protein>
<dbReference type="Proteomes" id="UP001597526">
    <property type="component" value="Unassembled WGS sequence"/>
</dbReference>
<gene>
    <name evidence="2" type="ORF">ACFSQJ_03770</name>
</gene>
<dbReference type="InterPro" id="IPR055507">
    <property type="entry name" value="DUF7079"/>
</dbReference>
<evidence type="ECO:0000259" key="1">
    <source>
        <dbReference type="Pfam" id="PF23296"/>
    </source>
</evidence>
<evidence type="ECO:0000313" key="3">
    <source>
        <dbReference type="Proteomes" id="UP001597526"/>
    </source>
</evidence>
<dbReference type="RefSeq" id="WP_377765675.1">
    <property type="nucleotide sequence ID" value="NZ_JBHULB010000006.1"/>
</dbReference>
<accession>A0ABW5MSR2</accession>
<evidence type="ECO:0000313" key="2">
    <source>
        <dbReference type="EMBL" id="MFD2586031.1"/>
    </source>
</evidence>